<evidence type="ECO:0000313" key="3">
    <source>
        <dbReference type="EMBL" id="GHO56885.1"/>
    </source>
</evidence>
<dbReference type="NCBIfam" id="TIGR03618">
    <property type="entry name" value="Rv1155_F420"/>
    <property type="match status" value="1"/>
</dbReference>
<dbReference type="InterPro" id="IPR011576">
    <property type="entry name" value="Pyridox_Oxase_N"/>
</dbReference>
<keyword evidence="4" id="KW-1185">Reference proteome</keyword>
<dbReference type="EMBL" id="BNJG01000002">
    <property type="protein sequence ID" value="GHO56885.1"/>
    <property type="molecule type" value="Genomic_DNA"/>
</dbReference>
<sequence>MTNMLSNEAREFLREDHVAVVSTLNKDGSSHVTTIWYLLADDGTLVITTPGRSQKIKNLRRDPRIALCVGGAGRSVSLYGRVSIIEDQTLVRQDLERLIERYVKEAGIRPQVVTNLLQRAPVALHFLPEKVTEFSAMSAGSILS</sequence>
<feature type="domain" description="Pyridoxamine 5'-phosphate oxidase N-terminal" evidence="2">
    <location>
        <begin position="6"/>
        <end position="110"/>
    </location>
</feature>
<dbReference type="Proteomes" id="UP000654345">
    <property type="component" value="Unassembled WGS sequence"/>
</dbReference>
<dbReference type="RefSeq" id="WP_201373338.1">
    <property type="nucleotide sequence ID" value="NZ_BNJG01000002.1"/>
</dbReference>
<comment type="caution">
    <text evidence="3">The sequence shown here is derived from an EMBL/GenBank/DDBJ whole genome shotgun (WGS) entry which is preliminary data.</text>
</comment>
<dbReference type="SUPFAM" id="SSF50475">
    <property type="entry name" value="FMN-binding split barrel"/>
    <property type="match status" value="1"/>
</dbReference>
<dbReference type="InterPro" id="IPR052019">
    <property type="entry name" value="F420H2_bilvrd_red/Heme_oxyg"/>
</dbReference>
<accession>A0ABQ3UWW4</accession>
<dbReference type="PANTHER" id="PTHR35176">
    <property type="entry name" value="HEME OXYGENASE HI_0854-RELATED"/>
    <property type="match status" value="1"/>
</dbReference>
<dbReference type="InterPro" id="IPR012349">
    <property type="entry name" value="Split_barrel_FMN-bd"/>
</dbReference>
<dbReference type="InterPro" id="IPR019920">
    <property type="entry name" value="F420-binding_dom_put"/>
</dbReference>
<dbReference type="Gene3D" id="2.30.110.10">
    <property type="entry name" value="Electron Transport, Fmn-binding Protein, Chain A"/>
    <property type="match status" value="1"/>
</dbReference>
<gene>
    <name evidence="3" type="ORF">KSB_53600</name>
</gene>
<name>A0ABQ3UWW4_9CHLR</name>
<evidence type="ECO:0000313" key="4">
    <source>
        <dbReference type="Proteomes" id="UP000654345"/>
    </source>
</evidence>
<reference evidence="3 4" key="1">
    <citation type="journal article" date="2021" name="Int. J. Syst. Evol. Microbiol.">
        <title>Reticulibacter mediterranei gen. nov., sp. nov., within the new family Reticulibacteraceae fam. nov., and Ktedonospora formicarum gen. nov., sp. nov., Ktedonobacter robiniae sp. nov., Dictyobacter formicarum sp. nov. and Dictyobacter arantiisoli sp. nov., belonging to the class Ktedonobacteria.</title>
        <authorList>
            <person name="Yabe S."/>
            <person name="Zheng Y."/>
            <person name="Wang C.M."/>
            <person name="Sakai Y."/>
            <person name="Abe K."/>
            <person name="Yokota A."/>
            <person name="Donadio S."/>
            <person name="Cavaletti L."/>
            <person name="Monciardini P."/>
        </authorList>
    </citation>
    <scope>NUCLEOTIDE SEQUENCE [LARGE SCALE GENOMIC DNA]</scope>
    <source>
        <strain evidence="3 4">SOSP1-30</strain>
    </source>
</reference>
<evidence type="ECO:0000256" key="1">
    <source>
        <dbReference type="ARBA" id="ARBA00023002"/>
    </source>
</evidence>
<proteinExistence type="predicted"/>
<evidence type="ECO:0000259" key="2">
    <source>
        <dbReference type="Pfam" id="PF01243"/>
    </source>
</evidence>
<organism evidence="3 4">
    <name type="scientific">Ktedonobacter robiniae</name>
    <dbReference type="NCBI Taxonomy" id="2778365"/>
    <lineage>
        <taxon>Bacteria</taxon>
        <taxon>Bacillati</taxon>
        <taxon>Chloroflexota</taxon>
        <taxon>Ktedonobacteria</taxon>
        <taxon>Ktedonobacterales</taxon>
        <taxon>Ktedonobacteraceae</taxon>
        <taxon>Ktedonobacter</taxon>
    </lineage>
</organism>
<keyword evidence="1" id="KW-0560">Oxidoreductase</keyword>
<dbReference type="PANTHER" id="PTHR35176:SF6">
    <property type="entry name" value="HEME OXYGENASE HI_0854-RELATED"/>
    <property type="match status" value="1"/>
</dbReference>
<protein>
    <submittedName>
        <fullName evidence="3">PPOX class F420-dependent enzyme</fullName>
    </submittedName>
</protein>
<dbReference type="Pfam" id="PF01243">
    <property type="entry name" value="PNPOx_N"/>
    <property type="match status" value="1"/>
</dbReference>